<reference evidence="2" key="1">
    <citation type="journal article" date="2017" name="Int. J. Syst. Evol. Microbiol.">
        <title>Notoacmeibacter marinus gen. nov., sp. nov., isolated from the gut of a limpet and proposal of Notoacmeibacteraceae fam. nov. in the order Rhizobiales of the class Alphaproteobacteria.</title>
        <authorList>
            <person name="Huang Z."/>
            <person name="Guo F."/>
            <person name="Lai Q."/>
        </authorList>
    </citation>
    <scope>NUCLEOTIDE SEQUENCE [LARGE SCALE GENOMIC DNA]</scope>
    <source>
        <strain evidence="2">XMTR2A4</strain>
    </source>
</reference>
<name>A0A231V1T8_9HYPH</name>
<sequence length="131" mass="15368">MLDDETEYSVETWVSPLELARSLLMRRIPRPLPREVDFWRFRVFGVIVPELNTILERETLFPYSHKYPMLPIHIRPALLASVAIVTQAGPEMLHMLQSHTFGENRNRFIKATDPLVSSAFEWRPPRQTQLI</sequence>
<proteinExistence type="predicted"/>
<evidence type="ECO:0000313" key="2">
    <source>
        <dbReference type="Proteomes" id="UP000215405"/>
    </source>
</evidence>
<organism evidence="1 2">
    <name type="scientific">Notoacmeibacter marinus</name>
    <dbReference type="NCBI Taxonomy" id="1876515"/>
    <lineage>
        <taxon>Bacteria</taxon>
        <taxon>Pseudomonadati</taxon>
        <taxon>Pseudomonadota</taxon>
        <taxon>Alphaproteobacteria</taxon>
        <taxon>Hyphomicrobiales</taxon>
        <taxon>Notoacmeibacteraceae</taxon>
        <taxon>Notoacmeibacter</taxon>
    </lineage>
</organism>
<dbReference type="AlphaFoldDB" id="A0A231V1T8"/>
<keyword evidence="2" id="KW-1185">Reference proteome</keyword>
<dbReference type="Proteomes" id="UP000215405">
    <property type="component" value="Unassembled WGS sequence"/>
</dbReference>
<comment type="caution">
    <text evidence="1">The sequence shown here is derived from an EMBL/GenBank/DDBJ whole genome shotgun (WGS) entry which is preliminary data.</text>
</comment>
<dbReference type="EMBL" id="NBYO01000001">
    <property type="protein sequence ID" value="OXT02159.1"/>
    <property type="molecule type" value="Genomic_DNA"/>
</dbReference>
<gene>
    <name evidence="1" type="ORF">B7H23_04355</name>
</gene>
<accession>A0A231V1T8</accession>
<evidence type="ECO:0000313" key="1">
    <source>
        <dbReference type="EMBL" id="OXT02159.1"/>
    </source>
</evidence>
<protein>
    <submittedName>
        <fullName evidence="1">Uncharacterized protein</fullName>
    </submittedName>
</protein>